<proteinExistence type="predicted"/>
<evidence type="ECO:0000313" key="1">
    <source>
        <dbReference type="EMBL" id="EFN75130.1"/>
    </source>
</evidence>
<organism evidence="2">
    <name type="scientific">Harpegnathos saltator</name>
    <name type="common">Jerdon's jumping ant</name>
    <dbReference type="NCBI Taxonomy" id="610380"/>
    <lineage>
        <taxon>Eukaryota</taxon>
        <taxon>Metazoa</taxon>
        <taxon>Ecdysozoa</taxon>
        <taxon>Arthropoda</taxon>
        <taxon>Hexapoda</taxon>
        <taxon>Insecta</taxon>
        <taxon>Pterygota</taxon>
        <taxon>Neoptera</taxon>
        <taxon>Endopterygota</taxon>
        <taxon>Hymenoptera</taxon>
        <taxon>Apocrita</taxon>
        <taxon>Aculeata</taxon>
        <taxon>Formicoidea</taxon>
        <taxon>Formicidae</taxon>
        <taxon>Ponerinae</taxon>
        <taxon>Ponerini</taxon>
        <taxon>Harpegnathos</taxon>
    </lineage>
</organism>
<protein>
    <recommendedName>
        <fullName evidence="3">Histone-lysine N-methyltransferase SETMAR</fullName>
    </recommendedName>
</protein>
<accession>E2CA81</accession>
<evidence type="ECO:0000313" key="2">
    <source>
        <dbReference type="Proteomes" id="UP000008237"/>
    </source>
</evidence>
<dbReference type="Proteomes" id="UP000008237">
    <property type="component" value="Unassembled WGS sequence"/>
</dbReference>
<feature type="non-terminal residue" evidence="1">
    <location>
        <position position="1"/>
    </location>
</feature>
<feature type="non-terminal residue" evidence="1">
    <location>
        <position position="79"/>
    </location>
</feature>
<dbReference type="AlphaFoldDB" id="E2CA81"/>
<dbReference type="InParanoid" id="E2CA81"/>
<dbReference type="OrthoDB" id="9986793at2759"/>
<dbReference type="OMA" id="VICTIRF"/>
<keyword evidence="2" id="KW-1185">Reference proteome</keyword>
<dbReference type="EMBL" id="GL453952">
    <property type="protein sequence ID" value="EFN75130.1"/>
    <property type="molecule type" value="Genomic_DNA"/>
</dbReference>
<reference evidence="1 2" key="1">
    <citation type="journal article" date="2010" name="Science">
        <title>Genomic comparison of the ants Camponotus floridanus and Harpegnathos saltator.</title>
        <authorList>
            <person name="Bonasio R."/>
            <person name="Zhang G."/>
            <person name="Ye C."/>
            <person name="Mutti N.S."/>
            <person name="Fang X."/>
            <person name="Qin N."/>
            <person name="Donahue G."/>
            <person name="Yang P."/>
            <person name="Li Q."/>
            <person name="Li C."/>
            <person name="Zhang P."/>
            <person name="Huang Z."/>
            <person name="Berger S.L."/>
            <person name="Reinberg D."/>
            <person name="Wang J."/>
            <person name="Liebig J."/>
        </authorList>
    </citation>
    <scope>NUCLEOTIDE SEQUENCE [LARGE SCALE GENOMIC DNA]</scope>
    <source>
        <strain evidence="1 2">R22 G/1</strain>
    </source>
</reference>
<sequence>STVCRTVTRFFETGTVKDRSRNGRPKSATNDDKTLHVLQSFQENLHLSVSKTAQAHDISEGSVSNIKKSKYYPYKIVIV</sequence>
<gene>
    <name evidence="1" type="ORF">EAI_15537</name>
</gene>
<evidence type="ECO:0008006" key="3">
    <source>
        <dbReference type="Google" id="ProtNLM"/>
    </source>
</evidence>
<name>E2CA81_HARSA</name>